<evidence type="ECO:0000313" key="3">
    <source>
        <dbReference type="Proteomes" id="UP001140502"/>
    </source>
</evidence>
<organism evidence="2 3">
    <name type="scientific">Fusarium piperis</name>
    <dbReference type="NCBI Taxonomy" id="1435070"/>
    <lineage>
        <taxon>Eukaryota</taxon>
        <taxon>Fungi</taxon>
        <taxon>Dikarya</taxon>
        <taxon>Ascomycota</taxon>
        <taxon>Pezizomycotina</taxon>
        <taxon>Sordariomycetes</taxon>
        <taxon>Hypocreomycetidae</taxon>
        <taxon>Hypocreales</taxon>
        <taxon>Nectriaceae</taxon>
        <taxon>Fusarium</taxon>
        <taxon>Fusarium solani species complex</taxon>
    </lineage>
</organism>
<sequence>MADIYQNSYITLAATSSDCGSGGCFSEKPFPNTERSLQVPSLTGRGYRLLVRHHLSHWSVPLTAAARKEYPLLSRGWAFQERVLSTRTLHFCKQELVWECGERTQCECGSLDEMQNLKTQFALATRLKIEDETQQFTPSSGRVHNESESESESDYDPVLGEAQHESANRRAMAHNRRAQESERVAQFRYTELLESAARRRQSKRDKAISQWHRIVEQYSALALTKYTDCLPALSGLAERMAPRPLGFIAAARFELESRHA</sequence>
<name>A0A9W8W0Q4_9HYPO</name>
<dbReference type="PANTHER" id="PTHR33112">
    <property type="entry name" value="DOMAIN PROTEIN, PUTATIVE-RELATED"/>
    <property type="match status" value="1"/>
</dbReference>
<evidence type="ECO:0000313" key="2">
    <source>
        <dbReference type="EMBL" id="KAJ4309588.1"/>
    </source>
</evidence>
<dbReference type="AlphaFoldDB" id="A0A9W8W0Q4"/>
<dbReference type="EMBL" id="JAPEUR010000425">
    <property type="protein sequence ID" value="KAJ4309588.1"/>
    <property type="molecule type" value="Genomic_DNA"/>
</dbReference>
<gene>
    <name evidence="2" type="ORF">N0V84_011430</name>
</gene>
<keyword evidence="3" id="KW-1185">Reference proteome</keyword>
<dbReference type="PANTHER" id="PTHR33112:SF16">
    <property type="entry name" value="HETEROKARYON INCOMPATIBILITY DOMAIN-CONTAINING PROTEIN"/>
    <property type="match status" value="1"/>
</dbReference>
<comment type="caution">
    <text evidence="2">The sequence shown here is derived from an EMBL/GenBank/DDBJ whole genome shotgun (WGS) entry which is preliminary data.</text>
</comment>
<protein>
    <submittedName>
        <fullName evidence="2">Uncharacterized protein</fullName>
    </submittedName>
</protein>
<dbReference type="Proteomes" id="UP001140502">
    <property type="component" value="Unassembled WGS sequence"/>
</dbReference>
<dbReference type="OrthoDB" id="5014044at2759"/>
<feature type="region of interest" description="Disordered" evidence="1">
    <location>
        <begin position="134"/>
        <end position="157"/>
    </location>
</feature>
<reference evidence="2" key="1">
    <citation type="submission" date="2022-10" db="EMBL/GenBank/DDBJ databases">
        <title>Tapping the CABI collections for fungal endophytes: first genome assemblies for Collariella, Neodidymelliopsis, Ascochyta clinopodiicola, Didymella pomorum, Didymosphaeria variabile, Neocosmospora piperis and Neocucurbitaria cava.</title>
        <authorList>
            <person name="Hill R."/>
        </authorList>
    </citation>
    <scope>NUCLEOTIDE SEQUENCE</scope>
    <source>
        <strain evidence="2">IMI 366586</strain>
    </source>
</reference>
<proteinExistence type="predicted"/>
<accession>A0A9W8W0Q4</accession>
<evidence type="ECO:0000256" key="1">
    <source>
        <dbReference type="SAM" id="MobiDB-lite"/>
    </source>
</evidence>